<feature type="domain" description="Beta-hexosaminidase bacterial type N-terminal" evidence="10">
    <location>
        <begin position="151"/>
        <end position="274"/>
    </location>
</feature>
<evidence type="ECO:0000256" key="2">
    <source>
        <dbReference type="ARBA" id="ARBA00006285"/>
    </source>
</evidence>
<accession>A0A9Q8YER5</accession>
<dbReference type="GO" id="GO:0016020">
    <property type="term" value="C:membrane"/>
    <property type="evidence" value="ECO:0007669"/>
    <property type="project" value="TreeGrafter"/>
</dbReference>
<dbReference type="SUPFAM" id="SSF51445">
    <property type="entry name" value="(Trans)glycosidases"/>
    <property type="match status" value="1"/>
</dbReference>
<dbReference type="InterPro" id="IPR017853">
    <property type="entry name" value="GH"/>
</dbReference>
<dbReference type="InterPro" id="IPR015883">
    <property type="entry name" value="Glyco_hydro_20_cat"/>
</dbReference>
<evidence type="ECO:0000256" key="4">
    <source>
        <dbReference type="ARBA" id="ARBA00022801"/>
    </source>
</evidence>
<keyword evidence="11" id="KW-0614">Plasmid</keyword>
<dbReference type="InterPro" id="IPR029018">
    <property type="entry name" value="Hex-like_dom2"/>
</dbReference>
<keyword evidence="4" id="KW-0378">Hydrolase</keyword>
<dbReference type="CDD" id="cd06563">
    <property type="entry name" value="GH20_chitobiase-like"/>
    <property type="match status" value="1"/>
</dbReference>
<dbReference type="AlphaFoldDB" id="A0A9Q8YER5"/>
<dbReference type="EC" id="3.2.1.52" evidence="3"/>
<evidence type="ECO:0000259" key="9">
    <source>
        <dbReference type="Pfam" id="PF00728"/>
    </source>
</evidence>
<evidence type="ECO:0000256" key="1">
    <source>
        <dbReference type="ARBA" id="ARBA00001231"/>
    </source>
</evidence>
<comment type="catalytic activity">
    <reaction evidence="1">
        <text>Hydrolysis of terminal non-reducing N-acetyl-D-hexosamine residues in N-acetyl-beta-D-hexosaminides.</text>
        <dbReference type="EC" id="3.2.1.52"/>
    </reaction>
</comment>
<dbReference type="Proteomes" id="UP001055460">
    <property type="component" value="Plasmid pA"/>
</dbReference>
<dbReference type="InterPro" id="IPR025705">
    <property type="entry name" value="Beta_hexosaminidase_sua/sub"/>
</dbReference>
<geneLocation type="plasmid" evidence="11 12">
    <name>pA</name>
</geneLocation>
<evidence type="ECO:0000313" key="11">
    <source>
        <dbReference type="EMBL" id="USJ26324.1"/>
    </source>
</evidence>
<gene>
    <name evidence="11" type="ORF">NE863_20380</name>
</gene>
<evidence type="ECO:0000256" key="8">
    <source>
        <dbReference type="PIRSR" id="PIRSR625705-1"/>
    </source>
</evidence>
<organism evidence="11 12">
    <name type="scientific">Ensifer adhaerens</name>
    <name type="common">Sinorhizobium morelense</name>
    <dbReference type="NCBI Taxonomy" id="106592"/>
    <lineage>
        <taxon>Bacteria</taxon>
        <taxon>Pseudomonadati</taxon>
        <taxon>Pseudomonadota</taxon>
        <taxon>Alphaproteobacteria</taxon>
        <taxon>Hyphomicrobiales</taxon>
        <taxon>Rhizobiaceae</taxon>
        <taxon>Sinorhizobium/Ensifer group</taxon>
        <taxon>Ensifer</taxon>
    </lineage>
</organism>
<dbReference type="GO" id="GO:0005975">
    <property type="term" value="P:carbohydrate metabolic process"/>
    <property type="evidence" value="ECO:0007669"/>
    <property type="project" value="InterPro"/>
</dbReference>
<dbReference type="RefSeq" id="WP_252160779.1">
    <property type="nucleotide sequence ID" value="NZ_CP098808.1"/>
</dbReference>
<dbReference type="GO" id="GO:0030203">
    <property type="term" value="P:glycosaminoglycan metabolic process"/>
    <property type="evidence" value="ECO:0007669"/>
    <property type="project" value="TreeGrafter"/>
</dbReference>
<dbReference type="PANTHER" id="PTHR22600">
    <property type="entry name" value="BETA-HEXOSAMINIDASE"/>
    <property type="match status" value="1"/>
</dbReference>
<feature type="active site" description="Proton donor" evidence="8">
    <location>
        <position position="452"/>
    </location>
</feature>
<reference evidence="11" key="1">
    <citation type="submission" date="2022-06" db="EMBL/GenBank/DDBJ databases">
        <title>Physiological and biochemical characterization and genomic elucidation of a strain of the genus Ensifer adhaerens M8 that combines arsenic oxidation and chromium reduction.</title>
        <authorList>
            <person name="Li X."/>
            <person name="Yu c."/>
        </authorList>
    </citation>
    <scope>NUCLEOTIDE SEQUENCE</scope>
    <source>
        <strain evidence="11">M8</strain>
        <plasmid evidence="11">pA</plasmid>
    </source>
</reference>
<dbReference type="PRINTS" id="PR00738">
    <property type="entry name" value="GLHYDRLASE20"/>
</dbReference>
<sequence length="674" mass="72844">MTFAAKSDYLLETLWVPVGTADRSVYALTLTNNSDRPIKGFRLGVSGPARIDPAAEVEGGQLLVRLSNYAEFAPPEGFELKPGATWTLKAHGMSFEPRHWTDGANAAFLVLSDGTNAPVAVLASRAHGDNAELKRGAAVYPVPKVAPVPVSIVPWPQAVAVSGQLLAPPGLDLKAEGSEVSAAAKAFADLTASLFPVEGIVRPAAEGGFPVELSKASHLGPEAYTIRFSPAGVAISGGSQTGILYGLITLGQVLRGARSHPGTFVFPTGGEIKDEPALAWRGTHLDVARQFYSTAEVERFLQLMAWNKLNRFHWHLTDDEAWRVEIDAYPALTEIGAWRGHGRKIPPLLGSGPEPTGGYYTKAAVRQIVALAASLGIEVMPEIDIPGHSYAMLQAIPELRDPEEKGSYHSVQGFPDNCLNPVREETYRVLEVIFDELIELFPMRAIHVGADEVPLGAWSGSPEALTRLRALAGDEVAETHAKRLNVVTNTHGADEIDGSGAAVLQGEFLARVQAFLASRNCVTGGWQEAAHGNVIDKAKSLLFGWRTVEASAALAEEGYDIVVCPGQVYYLDMANSPAWSEPGGSWAGWSDPEKLYTFDPVEGWTDAQKKHLLGVQCCIWSEPMTDRAVFDRLVFPRLSALAETGWTRPERKSFKRFEALVGLMPVLYGFYAAE</sequence>
<dbReference type="EMBL" id="CP098808">
    <property type="protein sequence ID" value="USJ26324.1"/>
    <property type="molecule type" value="Genomic_DNA"/>
</dbReference>
<comment type="similarity">
    <text evidence="2">Belongs to the glycosyl hydrolase 20 family.</text>
</comment>
<dbReference type="Gene3D" id="3.20.20.80">
    <property type="entry name" value="Glycosidases"/>
    <property type="match status" value="1"/>
</dbReference>
<dbReference type="PANTHER" id="PTHR22600:SF57">
    <property type="entry name" value="BETA-N-ACETYLHEXOSAMINIDASE"/>
    <property type="match status" value="1"/>
</dbReference>
<protein>
    <recommendedName>
        <fullName evidence="3">beta-N-acetylhexosaminidase</fullName>
        <ecNumber evidence="3">3.2.1.52</ecNumber>
    </recommendedName>
    <alternativeName>
        <fullName evidence="6">Beta-N-acetylhexosaminidase</fullName>
    </alternativeName>
    <alternativeName>
        <fullName evidence="7">N-acetyl-beta-glucosaminidase</fullName>
    </alternativeName>
</protein>
<dbReference type="Pfam" id="PF02838">
    <property type="entry name" value="Glyco_hydro_20b"/>
    <property type="match status" value="1"/>
</dbReference>
<evidence type="ECO:0000256" key="7">
    <source>
        <dbReference type="ARBA" id="ARBA00033000"/>
    </source>
</evidence>
<dbReference type="GO" id="GO:0004563">
    <property type="term" value="F:beta-N-acetylhexosaminidase activity"/>
    <property type="evidence" value="ECO:0007669"/>
    <property type="project" value="UniProtKB-EC"/>
</dbReference>
<evidence type="ECO:0000313" key="12">
    <source>
        <dbReference type="Proteomes" id="UP001055460"/>
    </source>
</evidence>
<dbReference type="Pfam" id="PF00728">
    <property type="entry name" value="Glyco_hydro_20"/>
    <property type="match status" value="1"/>
</dbReference>
<evidence type="ECO:0000259" key="10">
    <source>
        <dbReference type="Pfam" id="PF02838"/>
    </source>
</evidence>
<evidence type="ECO:0000256" key="5">
    <source>
        <dbReference type="ARBA" id="ARBA00023295"/>
    </source>
</evidence>
<dbReference type="SUPFAM" id="SSF55545">
    <property type="entry name" value="beta-N-acetylhexosaminidase-like domain"/>
    <property type="match status" value="1"/>
</dbReference>
<evidence type="ECO:0000256" key="6">
    <source>
        <dbReference type="ARBA" id="ARBA00030512"/>
    </source>
</evidence>
<name>A0A9Q8YER5_ENSAD</name>
<evidence type="ECO:0000256" key="3">
    <source>
        <dbReference type="ARBA" id="ARBA00012663"/>
    </source>
</evidence>
<keyword evidence="5" id="KW-0326">Glycosidase</keyword>
<feature type="domain" description="Glycoside hydrolase family 20 catalytic" evidence="9">
    <location>
        <begin position="279"/>
        <end position="648"/>
    </location>
</feature>
<proteinExistence type="inferred from homology"/>
<dbReference type="InterPro" id="IPR015882">
    <property type="entry name" value="HEX_bac_N"/>
</dbReference>
<dbReference type="Gene3D" id="3.30.379.10">
    <property type="entry name" value="Chitobiase/beta-hexosaminidase domain 2-like"/>
    <property type="match status" value="1"/>
</dbReference>